<dbReference type="FunFam" id="3.30.70.270:FF:000001">
    <property type="entry name" value="Diguanylate cyclase domain protein"/>
    <property type="match status" value="1"/>
</dbReference>
<dbReference type="Proteomes" id="UP000292939">
    <property type="component" value="Chromosome"/>
</dbReference>
<name>A0A4P6UFY4_9BURK</name>
<dbReference type="InterPro" id="IPR043128">
    <property type="entry name" value="Rev_trsase/Diguanyl_cyclase"/>
</dbReference>
<feature type="domain" description="GGDEF" evidence="3">
    <location>
        <begin position="171"/>
        <end position="304"/>
    </location>
</feature>
<reference evidence="4 5" key="1">
    <citation type="submission" date="2018-07" db="EMBL/GenBank/DDBJ databases">
        <title>Exploring interactions and the metabolic potential of the ultra-small soil bacteria Hylemonella gracilis.</title>
        <authorList>
            <person name="Tyc O."/>
            <person name="Kulkarni P."/>
            <person name="Gawehns F."/>
            <person name="Hundscheid M."/>
            <person name="Zweers H."/>
            <person name="Garbeva P."/>
        </authorList>
    </citation>
    <scope>NUCLEOTIDE SEQUENCE [LARGE SCALE GENOMIC DNA]</scope>
    <source>
        <strain evidence="4 5">NS1</strain>
    </source>
</reference>
<dbReference type="PANTHER" id="PTHR45138:SF9">
    <property type="entry name" value="DIGUANYLATE CYCLASE DGCM-RELATED"/>
    <property type="match status" value="1"/>
</dbReference>
<evidence type="ECO:0000313" key="4">
    <source>
        <dbReference type="EMBL" id="QBK03972.1"/>
    </source>
</evidence>
<dbReference type="OrthoDB" id="9813903at2"/>
<evidence type="ECO:0000256" key="1">
    <source>
        <dbReference type="ARBA" id="ARBA00012528"/>
    </source>
</evidence>
<dbReference type="InterPro" id="IPR050469">
    <property type="entry name" value="Diguanylate_Cyclase"/>
</dbReference>
<dbReference type="InterPro" id="IPR000160">
    <property type="entry name" value="GGDEF_dom"/>
</dbReference>
<dbReference type="GO" id="GO:0005886">
    <property type="term" value="C:plasma membrane"/>
    <property type="evidence" value="ECO:0007669"/>
    <property type="project" value="TreeGrafter"/>
</dbReference>
<dbReference type="Pfam" id="PF00990">
    <property type="entry name" value="GGDEF"/>
    <property type="match status" value="1"/>
</dbReference>
<gene>
    <name evidence="4" type="ORF">DW355_03525</name>
</gene>
<dbReference type="AlphaFoldDB" id="A0A4P6UFY4"/>
<dbReference type="EMBL" id="CP031395">
    <property type="protein sequence ID" value="QBK03972.1"/>
    <property type="molecule type" value="Genomic_DNA"/>
</dbReference>
<sequence>MNTDDPRLRLLDYLGDAASGIGLFDPDDRLRYANGYMRAAYGIASDAVPSWADMMRNCFHEQVGLLIQTDDIESWLRQIGQRRRQSTLRCFESDLVDGRWMRVTETLHEDGWLLTVVTDVSALKAHESMLQQARDQAVQLAITDPLTGLFNRRHVFARLDALFQQARALRYPLTLAAIDLDHFKHVNDSYGHSVGDQVLVHFAQKFEARRRPQDLVGRIGGEEFLMVLPNTTVQGARQVLARLRQDLADALPAPDHPELRLSFSSGLAQMKPQDVDAAMLYQRADRALYVAKREGRARDLADDAPSPT</sequence>
<organism evidence="4 5">
    <name type="scientific">Hylemonella gracilis</name>
    <dbReference type="NCBI Taxonomy" id="80880"/>
    <lineage>
        <taxon>Bacteria</taxon>
        <taxon>Pseudomonadati</taxon>
        <taxon>Pseudomonadota</taxon>
        <taxon>Betaproteobacteria</taxon>
        <taxon>Burkholderiales</taxon>
        <taxon>Comamonadaceae</taxon>
        <taxon>Hylemonella</taxon>
    </lineage>
</organism>
<dbReference type="GO" id="GO:0052621">
    <property type="term" value="F:diguanylate cyclase activity"/>
    <property type="evidence" value="ECO:0007669"/>
    <property type="project" value="UniProtKB-EC"/>
</dbReference>
<proteinExistence type="predicted"/>
<dbReference type="Pfam" id="PF12860">
    <property type="entry name" value="PAS_7"/>
    <property type="match status" value="1"/>
</dbReference>
<dbReference type="PANTHER" id="PTHR45138">
    <property type="entry name" value="REGULATORY COMPONENTS OF SENSORY TRANSDUCTION SYSTEM"/>
    <property type="match status" value="1"/>
</dbReference>
<dbReference type="KEGG" id="hgr:DW355_03525"/>
<evidence type="ECO:0000259" key="3">
    <source>
        <dbReference type="PROSITE" id="PS50887"/>
    </source>
</evidence>
<dbReference type="GO" id="GO:1902201">
    <property type="term" value="P:negative regulation of bacterial-type flagellum-dependent cell motility"/>
    <property type="evidence" value="ECO:0007669"/>
    <property type="project" value="TreeGrafter"/>
</dbReference>
<evidence type="ECO:0000256" key="2">
    <source>
        <dbReference type="ARBA" id="ARBA00034247"/>
    </source>
</evidence>
<dbReference type="PROSITE" id="PS50887">
    <property type="entry name" value="GGDEF"/>
    <property type="match status" value="1"/>
</dbReference>
<dbReference type="SUPFAM" id="SSF55073">
    <property type="entry name" value="Nucleotide cyclase"/>
    <property type="match status" value="1"/>
</dbReference>
<dbReference type="RefSeq" id="WP_131277980.1">
    <property type="nucleotide sequence ID" value="NZ_CP031395.1"/>
</dbReference>
<dbReference type="CDD" id="cd01949">
    <property type="entry name" value="GGDEF"/>
    <property type="match status" value="1"/>
</dbReference>
<dbReference type="InterPro" id="IPR029787">
    <property type="entry name" value="Nucleotide_cyclase"/>
</dbReference>
<dbReference type="NCBIfam" id="TIGR00254">
    <property type="entry name" value="GGDEF"/>
    <property type="match status" value="1"/>
</dbReference>
<evidence type="ECO:0000313" key="5">
    <source>
        <dbReference type="Proteomes" id="UP000292939"/>
    </source>
</evidence>
<accession>A0A4P6UFY4</accession>
<dbReference type="EC" id="2.7.7.65" evidence="1"/>
<protein>
    <recommendedName>
        <fullName evidence="1">diguanylate cyclase</fullName>
        <ecNumber evidence="1">2.7.7.65</ecNumber>
    </recommendedName>
</protein>
<comment type="catalytic activity">
    <reaction evidence="2">
        <text>2 GTP = 3',3'-c-di-GMP + 2 diphosphate</text>
        <dbReference type="Rhea" id="RHEA:24898"/>
        <dbReference type="ChEBI" id="CHEBI:33019"/>
        <dbReference type="ChEBI" id="CHEBI:37565"/>
        <dbReference type="ChEBI" id="CHEBI:58805"/>
        <dbReference type="EC" id="2.7.7.65"/>
    </reaction>
</comment>
<dbReference type="GO" id="GO:0043709">
    <property type="term" value="P:cell adhesion involved in single-species biofilm formation"/>
    <property type="evidence" value="ECO:0007669"/>
    <property type="project" value="TreeGrafter"/>
</dbReference>
<dbReference type="Gene3D" id="3.30.70.270">
    <property type="match status" value="1"/>
</dbReference>
<dbReference type="SMART" id="SM00267">
    <property type="entry name" value="GGDEF"/>
    <property type="match status" value="1"/>
</dbReference>